<gene>
    <name evidence="1" type="ORF">DKZ56_13165</name>
</gene>
<evidence type="ECO:0000313" key="2">
    <source>
        <dbReference type="Proteomes" id="UP000291151"/>
    </source>
</evidence>
<organism evidence="1 2">
    <name type="scientific">Ureibacillus thermophilus</name>
    <dbReference type="NCBI Taxonomy" id="367743"/>
    <lineage>
        <taxon>Bacteria</taxon>
        <taxon>Bacillati</taxon>
        <taxon>Bacillota</taxon>
        <taxon>Bacilli</taxon>
        <taxon>Bacillales</taxon>
        <taxon>Caryophanaceae</taxon>
        <taxon>Ureibacillus</taxon>
    </lineage>
</organism>
<protein>
    <submittedName>
        <fullName evidence="1">Uncharacterized protein</fullName>
    </submittedName>
</protein>
<dbReference type="RefSeq" id="WP_208650396.1">
    <property type="nucleotide sequence ID" value="NZ_CP036528.1"/>
</dbReference>
<keyword evidence="2" id="KW-1185">Reference proteome</keyword>
<proteinExistence type="predicted"/>
<dbReference type="AlphaFoldDB" id="A0A4P6UU05"/>
<evidence type="ECO:0000313" key="1">
    <source>
        <dbReference type="EMBL" id="QBK26713.1"/>
    </source>
</evidence>
<reference evidence="1 2" key="1">
    <citation type="submission" date="2019-02" db="EMBL/GenBank/DDBJ databases">
        <title>Ureibacillus thermophilus.</title>
        <authorList>
            <person name="Sunny J.S."/>
            <person name="Natarajan A."/>
            <person name="Saleena L.M."/>
        </authorList>
    </citation>
    <scope>NUCLEOTIDE SEQUENCE [LARGE SCALE GENOMIC DNA]</scope>
    <source>
        <strain evidence="1 2">LM102</strain>
    </source>
</reference>
<accession>A0A4P6UU05</accession>
<sequence>MDLKSINFEIAKEKACIDDLLNMIRMHTQDGRIDLAIARNRDMLRSLERVQKLENQRRFYLTIHDLSKRGILCEVVKRCESLNGAS</sequence>
<dbReference type="EMBL" id="CP036528">
    <property type="protein sequence ID" value="QBK26713.1"/>
    <property type="molecule type" value="Genomic_DNA"/>
</dbReference>
<dbReference type="Proteomes" id="UP000291151">
    <property type="component" value="Chromosome"/>
</dbReference>
<dbReference type="KEGG" id="uth:DKZ56_13165"/>
<name>A0A4P6UU05_9BACL</name>